<reference evidence="2 3" key="1">
    <citation type="journal article" date="2019" name="Int. J. Syst. Evol. Microbiol.">
        <title>The Global Catalogue of Microorganisms (GCM) 10K type strain sequencing project: providing services to taxonomists for standard genome sequencing and annotation.</title>
        <authorList>
            <consortium name="The Broad Institute Genomics Platform"/>
            <consortium name="The Broad Institute Genome Sequencing Center for Infectious Disease"/>
            <person name="Wu L."/>
            <person name="Ma J."/>
        </authorList>
    </citation>
    <scope>NUCLEOTIDE SEQUENCE [LARGE SCALE GENOMIC DNA]</scope>
    <source>
        <strain evidence="2 3">JCM 13002</strain>
    </source>
</reference>
<name>A0ABN1TQU8_9ACTN</name>
<sequence length="100" mass="10207">MSYACGSHANPPSTGTPPPPGKTTGKELARSLPLSTYSARGALRQGPGGAAEFSTGAGSGGNRRVAEIGSGKFRKSGPYAAGTARKGRLWGYRREGVLND</sequence>
<proteinExistence type="predicted"/>
<feature type="region of interest" description="Disordered" evidence="1">
    <location>
        <begin position="40"/>
        <end position="63"/>
    </location>
</feature>
<comment type="caution">
    <text evidence="2">The sequence shown here is derived from an EMBL/GenBank/DDBJ whole genome shotgun (WGS) entry which is preliminary data.</text>
</comment>
<evidence type="ECO:0000256" key="1">
    <source>
        <dbReference type="SAM" id="MobiDB-lite"/>
    </source>
</evidence>
<organism evidence="2 3">
    <name type="scientific">Kitasatospora arboriphila</name>
    <dbReference type="NCBI Taxonomy" id="258052"/>
    <lineage>
        <taxon>Bacteria</taxon>
        <taxon>Bacillati</taxon>
        <taxon>Actinomycetota</taxon>
        <taxon>Actinomycetes</taxon>
        <taxon>Kitasatosporales</taxon>
        <taxon>Streptomycetaceae</taxon>
        <taxon>Kitasatospora</taxon>
    </lineage>
</organism>
<dbReference type="Proteomes" id="UP001499987">
    <property type="component" value="Unassembled WGS sequence"/>
</dbReference>
<accession>A0ABN1TQU8</accession>
<gene>
    <name evidence="2" type="ORF">GCM10009663_46780</name>
</gene>
<evidence type="ECO:0000313" key="3">
    <source>
        <dbReference type="Proteomes" id="UP001499987"/>
    </source>
</evidence>
<keyword evidence="3" id="KW-1185">Reference proteome</keyword>
<protein>
    <submittedName>
        <fullName evidence="2">Uncharacterized protein</fullName>
    </submittedName>
</protein>
<feature type="region of interest" description="Disordered" evidence="1">
    <location>
        <begin position="1"/>
        <end position="28"/>
    </location>
</feature>
<dbReference type="EMBL" id="BAAALD010000048">
    <property type="protein sequence ID" value="GAA1098612.1"/>
    <property type="molecule type" value="Genomic_DNA"/>
</dbReference>
<evidence type="ECO:0000313" key="2">
    <source>
        <dbReference type="EMBL" id="GAA1098612.1"/>
    </source>
</evidence>